<dbReference type="GO" id="GO:0005847">
    <property type="term" value="C:mRNA cleavage and polyadenylation specificity factor complex"/>
    <property type="evidence" value="ECO:0007669"/>
    <property type="project" value="InterPro"/>
</dbReference>
<accession>L7JWR8</accession>
<dbReference type="VEuPathDB" id="MicrosporidiaDB:THOM_1169"/>
<protein>
    <recommendedName>
        <fullName evidence="1">Cleavage and polyadenylation specificity factor subunit 2</fullName>
    </recommendedName>
    <alternativeName>
        <fullName evidence="1">Cleavage and polyadenylation specificity factor 100 kDa subunit</fullName>
    </alternativeName>
</protein>
<keyword evidence="1" id="KW-0539">Nucleus</keyword>
<dbReference type="InterPro" id="IPR027075">
    <property type="entry name" value="CPSF2"/>
</dbReference>
<dbReference type="Gene3D" id="3.40.50.10890">
    <property type="match status" value="1"/>
</dbReference>
<reference evidence="3 4" key="1">
    <citation type="journal article" date="2012" name="PLoS Pathog.">
        <title>The genome of the obligate intracellular parasite Trachipleistophora hominis: new insights into microsporidian genome dynamics and reductive evolution.</title>
        <authorList>
            <person name="Heinz E."/>
            <person name="Williams T.A."/>
            <person name="Nakjang S."/>
            <person name="Noel C.J."/>
            <person name="Swan D.C."/>
            <person name="Goldberg A.V."/>
            <person name="Harris S.R."/>
            <person name="Weinmaier T."/>
            <person name="Markert S."/>
            <person name="Becher D."/>
            <person name="Bernhardt J."/>
            <person name="Dagan T."/>
            <person name="Hacker C."/>
            <person name="Lucocq J.M."/>
            <person name="Schweder T."/>
            <person name="Rattei T."/>
            <person name="Hall N."/>
            <person name="Hirt R.P."/>
            <person name="Embley T.M."/>
        </authorList>
    </citation>
    <scope>NUCLEOTIDE SEQUENCE [LARGE SCALE GENOMIC DNA]</scope>
</reference>
<dbReference type="PANTHER" id="PTHR45922:SF1">
    <property type="entry name" value="CLEAVAGE AND POLYADENYLATION SPECIFICITY FACTOR SUBUNIT 2"/>
    <property type="match status" value="1"/>
</dbReference>
<dbReference type="InterPro" id="IPR036866">
    <property type="entry name" value="RibonucZ/Hydroxyglut_hydro"/>
</dbReference>
<dbReference type="AlphaFoldDB" id="L7JWR8"/>
<evidence type="ECO:0000256" key="1">
    <source>
        <dbReference type="RuleBase" id="RU365006"/>
    </source>
</evidence>
<comment type="similarity">
    <text evidence="1">Belongs to the metallo-beta-lactamase superfamily. RNA-metabolizing metallo-beta-lactamase-like family. CPSF2/YSH1 subfamily.</text>
</comment>
<dbReference type="GO" id="GO:0003723">
    <property type="term" value="F:RNA binding"/>
    <property type="evidence" value="ECO:0007669"/>
    <property type="project" value="UniProtKB-KW"/>
</dbReference>
<dbReference type="SUPFAM" id="SSF56281">
    <property type="entry name" value="Metallo-hydrolase/oxidoreductase"/>
    <property type="match status" value="1"/>
</dbReference>
<dbReference type="OrthoDB" id="64353at2759"/>
<dbReference type="HOGENOM" id="CLU_721958_0_0_1"/>
<dbReference type="GO" id="GO:0006398">
    <property type="term" value="P:mRNA 3'-end processing by stem-loop binding and cleavage"/>
    <property type="evidence" value="ECO:0007669"/>
    <property type="project" value="InterPro"/>
</dbReference>
<keyword evidence="1" id="KW-0694">RNA-binding</keyword>
<organism evidence="3 4">
    <name type="scientific">Trachipleistophora hominis</name>
    <name type="common">Microsporidian parasite</name>
    <dbReference type="NCBI Taxonomy" id="72359"/>
    <lineage>
        <taxon>Eukaryota</taxon>
        <taxon>Fungi</taxon>
        <taxon>Fungi incertae sedis</taxon>
        <taxon>Microsporidia</taxon>
        <taxon>Pleistophoridae</taxon>
        <taxon>Trachipleistophora</taxon>
    </lineage>
</organism>
<dbReference type="Proteomes" id="UP000011185">
    <property type="component" value="Unassembled WGS sequence"/>
</dbReference>
<evidence type="ECO:0000256" key="2">
    <source>
        <dbReference type="SAM" id="MobiDB-lite"/>
    </source>
</evidence>
<proteinExistence type="inferred from homology"/>
<dbReference type="EMBL" id="JH993910">
    <property type="protein sequence ID" value="ELQ75874.1"/>
    <property type="molecule type" value="Genomic_DNA"/>
</dbReference>
<feature type="region of interest" description="Disordered" evidence="2">
    <location>
        <begin position="101"/>
        <end position="127"/>
    </location>
</feature>
<comment type="subcellular location">
    <subcellularLocation>
        <location evidence="1">Nucleus</location>
    </subcellularLocation>
</comment>
<dbReference type="InParanoid" id="L7JWR8"/>
<dbReference type="PANTHER" id="PTHR45922">
    <property type="entry name" value="CLEAVAGE AND POLYADENYLATION SPECIFICITY FACTOR SUBUNIT 2"/>
    <property type="match status" value="1"/>
</dbReference>
<evidence type="ECO:0000313" key="4">
    <source>
        <dbReference type="Proteomes" id="UP000011185"/>
    </source>
</evidence>
<gene>
    <name evidence="3" type="ORF">THOM_1169</name>
</gene>
<keyword evidence="4" id="KW-1185">Reference proteome</keyword>
<name>L7JWR8_TRAHO</name>
<evidence type="ECO:0000313" key="3">
    <source>
        <dbReference type="EMBL" id="ELQ75874.1"/>
    </source>
</evidence>
<sequence length="383" mass="44983">MKIMLEWAGDIALKKFTNTKINPFAFKNLKFRELYSDIDKKTDIFVILDENMSSPFTNRIVQDLNDEGNVLVVFNEEHEHTIRKLDYIDTPDFKVVKENDNKIDKSQGAQHKKNEPDPENTEEEKMHRVVCKKGHGDGAPTFPLKDKPRPRDRYGEFFDKKLFLIKAEEKRKEVVVEKPSIKKTQEMITVNKVPFSCRIRTKYFNFNGLSDGNSVKTILESLEIEKLILLGKNKSFINFFYFLCHYNQNFREIYVLDEQILNLSTDVTTTKVNLEENFLQKADLREINGKQMASFKGRIKDNVLYYRESLKESLCLGTVKMTELRKQLLDNNLRVKKADEYTLVIEDQVKVQFNDGAVKMVGEMNGVYLYVRRIIYKNLYFIN</sequence>
<dbReference type="STRING" id="72359.L7JWR8"/>
<keyword evidence="1" id="KW-0507">mRNA processing</keyword>